<name>A0AAD8ZQ56_9TELE</name>
<proteinExistence type="predicted"/>
<evidence type="ECO:0000313" key="2">
    <source>
        <dbReference type="Proteomes" id="UP001239994"/>
    </source>
</evidence>
<evidence type="ECO:0000313" key="1">
    <source>
        <dbReference type="EMBL" id="KAK1802223.1"/>
    </source>
</evidence>
<feature type="non-terminal residue" evidence="1">
    <location>
        <position position="1"/>
    </location>
</feature>
<dbReference type="EMBL" id="JAROKS010000007">
    <property type="protein sequence ID" value="KAK1802223.1"/>
    <property type="molecule type" value="Genomic_DNA"/>
</dbReference>
<organism evidence="1 2">
    <name type="scientific">Electrophorus voltai</name>
    <dbReference type="NCBI Taxonomy" id="2609070"/>
    <lineage>
        <taxon>Eukaryota</taxon>
        <taxon>Metazoa</taxon>
        <taxon>Chordata</taxon>
        <taxon>Craniata</taxon>
        <taxon>Vertebrata</taxon>
        <taxon>Euteleostomi</taxon>
        <taxon>Actinopterygii</taxon>
        <taxon>Neopterygii</taxon>
        <taxon>Teleostei</taxon>
        <taxon>Ostariophysi</taxon>
        <taxon>Gymnotiformes</taxon>
        <taxon>Gymnotoidei</taxon>
        <taxon>Gymnotidae</taxon>
        <taxon>Electrophorus</taxon>
    </lineage>
</organism>
<dbReference type="Proteomes" id="UP001239994">
    <property type="component" value="Unassembled WGS sequence"/>
</dbReference>
<accession>A0AAD8ZQ56</accession>
<protein>
    <submittedName>
        <fullName evidence="1">Uncharacterized protein</fullName>
    </submittedName>
</protein>
<reference evidence="1" key="1">
    <citation type="submission" date="2023-03" db="EMBL/GenBank/DDBJ databases">
        <title>Electrophorus voltai genome.</title>
        <authorList>
            <person name="Bian C."/>
        </authorList>
    </citation>
    <scope>NUCLEOTIDE SEQUENCE</scope>
    <source>
        <strain evidence="1">CB-2022</strain>
        <tissue evidence="1">Muscle</tissue>
    </source>
</reference>
<keyword evidence="2" id="KW-1185">Reference proteome</keyword>
<gene>
    <name evidence="1" type="ORF">P4O66_021888</name>
</gene>
<sequence>EEEQVMEHCIKEALACPSTSTVSTSIFIVKKKDGGLGLCVDYRGYIPARFKKHEGRCTLKTEAHPTSQEPVLPSSCFVGTICWNLDCNITVTNPNHNCPPGRFYISPRCRTALILWAHTALRSRHPGSTQVAQ</sequence>
<comment type="caution">
    <text evidence="1">The sequence shown here is derived from an EMBL/GenBank/DDBJ whole genome shotgun (WGS) entry which is preliminary data.</text>
</comment>
<dbReference type="Gene3D" id="3.10.10.10">
    <property type="entry name" value="HIV Type 1 Reverse Transcriptase, subunit A, domain 1"/>
    <property type="match status" value="1"/>
</dbReference>
<dbReference type="AlphaFoldDB" id="A0AAD8ZQ56"/>